<comment type="caution">
    <text evidence="4">The sequence shown here is derived from an EMBL/GenBank/DDBJ whole genome shotgun (WGS) entry which is preliminary data.</text>
</comment>
<evidence type="ECO:0000313" key="4">
    <source>
        <dbReference type="EMBL" id="CNL21975.1"/>
    </source>
</evidence>
<evidence type="ECO:0000259" key="3">
    <source>
        <dbReference type="PROSITE" id="PS50915"/>
    </source>
</evidence>
<dbReference type="Pfam" id="PF08964">
    <property type="entry name" value="Crystall_3"/>
    <property type="match status" value="1"/>
</dbReference>
<dbReference type="SMART" id="SM00247">
    <property type="entry name" value="XTALbg"/>
    <property type="match status" value="1"/>
</dbReference>
<reference evidence="4 5" key="1">
    <citation type="submission" date="2015-03" db="EMBL/GenBank/DDBJ databases">
        <authorList>
            <consortium name="Pathogen Informatics"/>
            <person name="Murphy D."/>
        </authorList>
    </citation>
    <scope>NUCLEOTIDE SEQUENCE [LARGE SCALE GENOMIC DNA]</scope>
    <source>
        <strain evidence="4 5">IP08791</strain>
    </source>
</reference>
<dbReference type="SUPFAM" id="SSF49695">
    <property type="entry name" value="gamma-Crystallin-like"/>
    <property type="match status" value="1"/>
</dbReference>
<evidence type="ECO:0000313" key="5">
    <source>
        <dbReference type="Proteomes" id="UP000038647"/>
    </source>
</evidence>
<comment type="similarity">
    <text evidence="1">Belongs to the beta/gamma-crystallin family.</text>
</comment>
<accession>A0ABM9SUK0</accession>
<dbReference type="InterPro" id="IPR001064">
    <property type="entry name" value="Beta/gamma_crystallin"/>
</dbReference>
<proteinExistence type="inferred from homology"/>
<name>A0ABM9SUK0_YERAL</name>
<evidence type="ECO:0000256" key="2">
    <source>
        <dbReference type="ARBA" id="ARBA00022737"/>
    </source>
</evidence>
<dbReference type="InterPro" id="IPR011024">
    <property type="entry name" value="G_crystallin-like"/>
</dbReference>
<keyword evidence="2" id="KW-0677">Repeat</keyword>
<feature type="domain" description="Beta/gamma crystallin 'Greek key'" evidence="3">
    <location>
        <begin position="166"/>
        <end position="208"/>
    </location>
</feature>
<gene>
    <name evidence="4" type="primary">tps</name>
    <name evidence="4" type="ORF">ERS137966_02595</name>
</gene>
<dbReference type="RefSeq" id="WP_049604023.1">
    <property type="nucleotide sequence ID" value="NZ_CQEH01000011.1"/>
</dbReference>
<dbReference type="InterPro" id="IPR015059">
    <property type="entry name" value="Ca_cell_adhesion_N_dom"/>
</dbReference>
<organism evidence="4 5">
    <name type="scientific">Yersinia aldovae</name>
    <dbReference type="NCBI Taxonomy" id="29483"/>
    <lineage>
        <taxon>Bacteria</taxon>
        <taxon>Pseudomonadati</taxon>
        <taxon>Pseudomonadota</taxon>
        <taxon>Gammaproteobacteria</taxon>
        <taxon>Enterobacterales</taxon>
        <taxon>Yersiniaceae</taxon>
        <taxon>Yersinia</taxon>
    </lineage>
</organism>
<evidence type="ECO:0000256" key="1">
    <source>
        <dbReference type="ARBA" id="ARBA00009646"/>
    </source>
</evidence>
<sequence length="810" mass="91213">MTMKILEVSMLIIILTSKNASSDEPKICFYEDDNYHGEYICMNQGDNIKNLPVNLNDKFSSIRIPFGMEAIVYKDNKYSGIKYKLTRNMNIDELAKLGLNDEISSFRIMPASCFYSLSNFTGDGICLSTGRELDIYNENKSRMKNNTQVLSVLNDNIESITVPENNQVIIYESDNFGGNFYELTENIDYNMLLKIGMTEEISSIKTSGWSGLKCNLNCIIINAQHLSLPAIFGEVWHEERLPNKQLILSFDTQTKNEEFIVTIGSQLIVSVNKNEIIIDNLEGNSEISFYRNNNTENLAMIFQISSNQIQIMHMEIFNEMAIHATPLISYNFDTENETTATLTIKNLNNDEPLIINKAIAMADSGQSWSKRDGFGKVACWSNPFLNIYNYIVQGRCNQLDVIINNISKYFQDDHKGKSLHVAGEAVPITPTETAKIPQDTPAQLSLIYIYSNLNKQSISLPATAKACRVSIYPLISARQLRQIRPACITWTLEVLTDFTLLFGSNLDTWNADFFGEVIDSIIQNGDTGSKVKDKEIETRLIQGVTAQVALQSPQESATHFKTAFDYAQLSYANYLTRNDSPLAASPPQAVEQLLLGIYELDLDNYTYQETIPRILEQGHWVLHPELTFEVEIIEIPTPIEQELASASGTNVSPVQNESVYQHISRTAALWASYYESSQMPTDPSDKEIDEYTSITHAGRIVTGIIQRRLKIRRGGEVYVVVKLRGEIITIALADRFLSSHDVELVATATNPHYVLNPNADNTIREGGTVAARHLARYLKKRGARALIAEVISQPSARVKQKVGFNFKEEF</sequence>
<protein>
    <submittedName>
        <fullName evidence="4">N-acetyltransferase GCN5</fullName>
    </submittedName>
</protein>
<dbReference type="PROSITE" id="PS50915">
    <property type="entry name" value="CRYSTALLIN_BETA_GAMMA"/>
    <property type="match status" value="1"/>
</dbReference>
<dbReference type="Gene3D" id="2.60.20.10">
    <property type="entry name" value="Crystallins"/>
    <property type="match status" value="2"/>
</dbReference>
<dbReference type="Proteomes" id="UP000038647">
    <property type="component" value="Unassembled WGS sequence"/>
</dbReference>
<dbReference type="EMBL" id="CQEH01000011">
    <property type="protein sequence ID" value="CNL21975.1"/>
    <property type="molecule type" value="Genomic_DNA"/>
</dbReference>
<keyword evidence="5" id="KW-1185">Reference proteome</keyword>